<accession>A0AAV1B3I0</accession>
<dbReference type="PANTHER" id="PTHR33157:SF8">
    <property type="entry name" value="OS11G0485000 PROTEIN"/>
    <property type="match status" value="1"/>
</dbReference>
<dbReference type="Proteomes" id="UP001157006">
    <property type="component" value="Chromosome 6"/>
</dbReference>
<keyword evidence="2" id="KW-1185">Reference proteome</keyword>
<evidence type="ECO:0000313" key="2">
    <source>
        <dbReference type="Proteomes" id="UP001157006"/>
    </source>
</evidence>
<sequence>MSQLMQDVRKNLTDKSGWMRDDVWKQLSIHWNSSKFRKTSQINKRNQCYMGGASLHTGGSIPQRLHWKRIKKEKGVDPSLTEFYFHTHRKKDQSWVEVHAESAYVPYDFHRRTLFDHLIIN</sequence>
<dbReference type="PANTHER" id="PTHR33157">
    <property type="entry name" value="AUTONOMOUS TRANSPOSABLE ELEMENT EN-1 MOSAIC PROTEIN-RELATED"/>
    <property type="match status" value="1"/>
</dbReference>
<name>A0AAV1B3I0_VICFA</name>
<gene>
    <name evidence="1" type="ORF">VFH_VI012920</name>
</gene>
<evidence type="ECO:0000313" key="1">
    <source>
        <dbReference type="EMBL" id="CAI8616093.1"/>
    </source>
</evidence>
<dbReference type="GO" id="GO:0032196">
    <property type="term" value="P:transposition"/>
    <property type="evidence" value="ECO:0007669"/>
    <property type="project" value="InterPro"/>
</dbReference>
<proteinExistence type="predicted"/>
<dbReference type="EMBL" id="OX451741">
    <property type="protein sequence ID" value="CAI8616093.1"/>
    <property type="molecule type" value="Genomic_DNA"/>
</dbReference>
<dbReference type="AlphaFoldDB" id="A0AAV1B3I0"/>
<dbReference type="InterPro" id="IPR039266">
    <property type="entry name" value="EN-1/SPM"/>
</dbReference>
<reference evidence="1 2" key="1">
    <citation type="submission" date="2023-01" db="EMBL/GenBank/DDBJ databases">
        <authorList>
            <person name="Kreplak J."/>
        </authorList>
    </citation>
    <scope>NUCLEOTIDE SEQUENCE [LARGE SCALE GENOMIC DNA]</scope>
</reference>
<dbReference type="Pfam" id="PF03004">
    <property type="entry name" value="Transposase_24"/>
    <property type="match status" value="1"/>
</dbReference>
<dbReference type="InterPro" id="IPR004252">
    <property type="entry name" value="Probable_transposase_24"/>
</dbReference>
<organism evidence="1 2">
    <name type="scientific">Vicia faba</name>
    <name type="common">Broad bean</name>
    <name type="synonym">Faba vulgaris</name>
    <dbReference type="NCBI Taxonomy" id="3906"/>
    <lineage>
        <taxon>Eukaryota</taxon>
        <taxon>Viridiplantae</taxon>
        <taxon>Streptophyta</taxon>
        <taxon>Embryophyta</taxon>
        <taxon>Tracheophyta</taxon>
        <taxon>Spermatophyta</taxon>
        <taxon>Magnoliopsida</taxon>
        <taxon>eudicotyledons</taxon>
        <taxon>Gunneridae</taxon>
        <taxon>Pentapetalae</taxon>
        <taxon>rosids</taxon>
        <taxon>fabids</taxon>
        <taxon>Fabales</taxon>
        <taxon>Fabaceae</taxon>
        <taxon>Papilionoideae</taxon>
        <taxon>50 kb inversion clade</taxon>
        <taxon>NPAAA clade</taxon>
        <taxon>Hologalegina</taxon>
        <taxon>IRL clade</taxon>
        <taxon>Fabeae</taxon>
        <taxon>Vicia</taxon>
    </lineage>
</organism>
<protein>
    <submittedName>
        <fullName evidence="1">Uncharacterized protein</fullName>
    </submittedName>
</protein>